<proteinExistence type="inferred from homology"/>
<dbReference type="AlphaFoldDB" id="A0A1T2L3R5"/>
<dbReference type="InterPro" id="IPR003136">
    <property type="entry name" value="Cytidylate_kin"/>
</dbReference>
<dbReference type="GO" id="GO:0006220">
    <property type="term" value="P:pyrimidine nucleotide metabolic process"/>
    <property type="evidence" value="ECO:0007669"/>
    <property type="project" value="UniProtKB-UniRule"/>
</dbReference>
<dbReference type="NCBIfam" id="TIGR00017">
    <property type="entry name" value="cmk"/>
    <property type="match status" value="1"/>
</dbReference>
<keyword evidence="4 10" id="KW-0808">Transferase</keyword>
<comment type="catalytic activity">
    <reaction evidence="9 10">
        <text>CMP + ATP = CDP + ADP</text>
        <dbReference type="Rhea" id="RHEA:11600"/>
        <dbReference type="ChEBI" id="CHEBI:30616"/>
        <dbReference type="ChEBI" id="CHEBI:58069"/>
        <dbReference type="ChEBI" id="CHEBI:60377"/>
        <dbReference type="ChEBI" id="CHEBI:456216"/>
        <dbReference type="EC" id="2.7.4.25"/>
    </reaction>
</comment>
<keyword evidence="6 10" id="KW-0418">Kinase</keyword>
<dbReference type="GO" id="GO:0036431">
    <property type="term" value="F:dCMP kinase activity"/>
    <property type="evidence" value="ECO:0007669"/>
    <property type="project" value="InterPro"/>
</dbReference>
<evidence type="ECO:0000256" key="3">
    <source>
        <dbReference type="ARBA" id="ARBA00022490"/>
    </source>
</evidence>
<dbReference type="PANTHER" id="PTHR21299">
    <property type="entry name" value="CYTIDYLATE KINASE/PANTOATE-BETA-ALANINE LIGASE"/>
    <property type="match status" value="1"/>
</dbReference>
<evidence type="ECO:0000313" key="13">
    <source>
        <dbReference type="Proteomes" id="UP000191110"/>
    </source>
</evidence>
<evidence type="ECO:0000256" key="2">
    <source>
        <dbReference type="ARBA" id="ARBA00009427"/>
    </source>
</evidence>
<evidence type="ECO:0000256" key="9">
    <source>
        <dbReference type="ARBA" id="ARBA00048478"/>
    </source>
</evidence>
<dbReference type="GO" id="GO:0036430">
    <property type="term" value="F:CMP kinase activity"/>
    <property type="evidence" value="ECO:0007669"/>
    <property type="project" value="RHEA"/>
</dbReference>
<dbReference type="FunFam" id="3.40.50.300:FF:000262">
    <property type="entry name" value="Cytidylate kinase"/>
    <property type="match status" value="1"/>
</dbReference>
<dbReference type="Proteomes" id="UP000191110">
    <property type="component" value="Unassembled WGS sequence"/>
</dbReference>
<evidence type="ECO:0000256" key="4">
    <source>
        <dbReference type="ARBA" id="ARBA00022679"/>
    </source>
</evidence>
<reference evidence="12 13" key="1">
    <citation type="submission" date="2016-11" db="EMBL/GenBank/DDBJ databases">
        <title>Mixed transmission modes and dynamic genome evolution in an obligate animal-bacterial symbiosis.</title>
        <authorList>
            <person name="Russell S.L."/>
            <person name="Corbett-Detig R.B."/>
            <person name="Cavanaugh C.M."/>
        </authorList>
    </citation>
    <scope>NUCLEOTIDE SEQUENCE [LARGE SCALE GENOMIC DNA]</scope>
    <source>
        <strain evidence="12">Sveles-Q1</strain>
    </source>
</reference>
<name>A0A1T2L3R5_9GAMM</name>
<evidence type="ECO:0000313" key="12">
    <source>
        <dbReference type="EMBL" id="OOZ39731.1"/>
    </source>
</evidence>
<dbReference type="GO" id="GO:0005524">
    <property type="term" value="F:ATP binding"/>
    <property type="evidence" value="ECO:0007669"/>
    <property type="project" value="UniProtKB-UniRule"/>
</dbReference>
<keyword evidence="5 10" id="KW-0547">Nucleotide-binding</keyword>
<dbReference type="RefSeq" id="WP_078484030.1">
    <property type="nucleotide sequence ID" value="NZ_MPRL01000043.1"/>
</dbReference>
<evidence type="ECO:0000256" key="6">
    <source>
        <dbReference type="ARBA" id="ARBA00022777"/>
    </source>
</evidence>
<evidence type="ECO:0000256" key="1">
    <source>
        <dbReference type="ARBA" id="ARBA00004496"/>
    </source>
</evidence>
<dbReference type="Pfam" id="PF02224">
    <property type="entry name" value="Cytidylate_kin"/>
    <property type="match status" value="1"/>
</dbReference>
<comment type="caution">
    <text evidence="12">The sequence shown here is derived from an EMBL/GenBank/DDBJ whole genome shotgun (WGS) entry which is preliminary data.</text>
</comment>
<dbReference type="GO" id="GO:0015949">
    <property type="term" value="P:nucleobase-containing small molecule interconversion"/>
    <property type="evidence" value="ECO:0007669"/>
    <property type="project" value="TreeGrafter"/>
</dbReference>
<dbReference type="OrthoDB" id="9807434at2"/>
<sequence>MQQQVVKVITIDGPSGSGKGTISQLVAERLGYHFLDSGALYRLLALAADRHAISFDNEAALVTLAEHLDVQFKQDASGIAQIILESEEVTDAIRNEEVAGGASKVAALPAVRSALLARQRAFAERPGLVADGRDMGTVVFPAAPVKVFLTASAEERAQRRYNQLKEKGNDVSLASLLNEITTRDERDSSRSVAPLKPADDAVVIDTTGIGIDEVTDRVLSLVNERLAS</sequence>
<evidence type="ECO:0000256" key="8">
    <source>
        <dbReference type="ARBA" id="ARBA00047615"/>
    </source>
</evidence>
<comment type="subcellular location">
    <subcellularLocation>
        <location evidence="1 10">Cytoplasm</location>
    </subcellularLocation>
</comment>
<feature type="binding site" evidence="10">
    <location>
        <begin position="13"/>
        <end position="21"/>
    </location>
    <ligand>
        <name>ATP</name>
        <dbReference type="ChEBI" id="CHEBI:30616"/>
    </ligand>
</feature>
<dbReference type="HAMAP" id="MF_00238">
    <property type="entry name" value="Cytidyl_kinase_type1"/>
    <property type="match status" value="1"/>
</dbReference>
<comment type="catalytic activity">
    <reaction evidence="8 10">
        <text>dCMP + ATP = dCDP + ADP</text>
        <dbReference type="Rhea" id="RHEA:25094"/>
        <dbReference type="ChEBI" id="CHEBI:30616"/>
        <dbReference type="ChEBI" id="CHEBI:57566"/>
        <dbReference type="ChEBI" id="CHEBI:58593"/>
        <dbReference type="ChEBI" id="CHEBI:456216"/>
        <dbReference type="EC" id="2.7.4.25"/>
    </reaction>
</comment>
<dbReference type="Gene3D" id="3.40.50.300">
    <property type="entry name" value="P-loop containing nucleotide triphosphate hydrolases"/>
    <property type="match status" value="1"/>
</dbReference>
<keyword evidence="7 10" id="KW-0067">ATP-binding</keyword>
<keyword evidence="3 10" id="KW-0963">Cytoplasm</keyword>
<dbReference type="CDD" id="cd02020">
    <property type="entry name" value="CMPK"/>
    <property type="match status" value="1"/>
</dbReference>
<gene>
    <name evidence="10" type="primary">cmk</name>
    <name evidence="12" type="ORF">BOW53_10460</name>
</gene>
<dbReference type="EC" id="2.7.4.25" evidence="10"/>
<dbReference type="SUPFAM" id="SSF52540">
    <property type="entry name" value="P-loop containing nucleoside triphosphate hydrolases"/>
    <property type="match status" value="1"/>
</dbReference>
<dbReference type="InterPro" id="IPR011994">
    <property type="entry name" value="Cytidylate_kinase_dom"/>
</dbReference>
<comment type="similarity">
    <text evidence="2 10">Belongs to the cytidylate kinase family. Type 1 subfamily.</text>
</comment>
<dbReference type="InterPro" id="IPR027417">
    <property type="entry name" value="P-loop_NTPase"/>
</dbReference>
<evidence type="ECO:0000256" key="10">
    <source>
        <dbReference type="HAMAP-Rule" id="MF_00238"/>
    </source>
</evidence>
<feature type="domain" description="Cytidylate kinase" evidence="11">
    <location>
        <begin position="9"/>
        <end position="223"/>
    </location>
</feature>
<protein>
    <recommendedName>
        <fullName evidence="10">Cytidylate kinase</fullName>
        <shortName evidence="10">CK</shortName>
        <ecNumber evidence="10">2.7.4.25</ecNumber>
    </recommendedName>
    <alternativeName>
        <fullName evidence="10">Cytidine monophosphate kinase</fullName>
        <shortName evidence="10">CMP kinase</shortName>
    </alternativeName>
</protein>
<evidence type="ECO:0000256" key="7">
    <source>
        <dbReference type="ARBA" id="ARBA00022840"/>
    </source>
</evidence>
<keyword evidence="13" id="KW-1185">Reference proteome</keyword>
<organism evidence="12 13">
    <name type="scientific">Solemya pervernicosa gill symbiont</name>
    <dbReference type="NCBI Taxonomy" id="642797"/>
    <lineage>
        <taxon>Bacteria</taxon>
        <taxon>Pseudomonadati</taxon>
        <taxon>Pseudomonadota</taxon>
        <taxon>Gammaproteobacteria</taxon>
        <taxon>sulfur-oxidizing symbionts</taxon>
    </lineage>
</organism>
<dbReference type="PANTHER" id="PTHR21299:SF2">
    <property type="entry name" value="CYTIDYLATE KINASE"/>
    <property type="match status" value="1"/>
</dbReference>
<accession>A0A1T2L3R5</accession>
<dbReference type="GO" id="GO:0005829">
    <property type="term" value="C:cytosol"/>
    <property type="evidence" value="ECO:0007669"/>
    <property type="project" value="TreeGrafter"/>
</dbReference>
<dbReference type="EMBL" id="MPRL01000043">
    <property type="protein sequence ID" value="OOZ39731.1"/>
    <property type="molecule type" value="Genomic_DNA"/>
</dbReference>
<evidence type="ECO:0000256" key="5">
    <source>
        <dbReference type="ARBA" id="ARBA00022741"/>
    </source>
</evidence>
<evidence type="ECO:0000259" key="11">
    <source>
        <dbReference type="Pfam" id="PF02224"/>
    </source>
</evidence>